<keyword evidence="4" id="KW-1185">Reference proteome</keyword>
<dbReference type="GO" id="GO:0004803">
    <property type="term" value="F:transposase activity"/>
    <property type="evidence" value="ECO:0007669"/>
    <property type="project" value="InterPro"/>
</dbReference>
<gene>
    <name evidence="2" type="ORF">HQ394_04615</name>
    <name evidence="3" type="ORF">HQ394_11760</name>
</gene>
<feature type="compositionally biased region" description="Basic and acidic residues" evidence="1">
    <location>
        <begin position="57"/>
        <end position="70"/>
    </location>
</feature>
<dbReference type="EMBL" id="CP053923">
    <property type="protein sequence ID" value="QNT71291.1"/>
    <property type="molecule type" value="Genomic_DNA"/>
</dbReference>
<organism evidence="3 4">
    <name type="scientific">Defluviicoccus vanus</name>
    <dbReference type="NCBI Taxonomy" id="111831"/>
    <lineage>
        <taxon>Bacteria</taxon>
        <taxon>Pseudomonadati</taxon>
        <taxon>Pseudomonadota</taxon>
        <taxon>Alphaproteobacteria</taxon>
        <taxon>Rhodospirillales</taxon>
        <taxon>Rhodospirillaceae</taxon>
        <taxon>Defluviicoccus</taxon>
    </lineage>
</organism>
<feature type="region of interest" description="Disordered" evidence="1">
    <location>
        <begin position="57"/>
        <end position="78"/>
    </location>
</feature>
<evidence type="ECO:0000313" key="2">
    <source>
        <dbReference type="EMBL" id="QNT71129.1"/>
    </source>
</evidence>
<dbReference type="GO" id="GO:0006313">
    <property type="term" value="P:DNA transposition"/>
    <property type="evidence" value="ECO:0007669"/>
    <property type="project" value="InterPro"/>
</dbReference>
<dbReference type="InterPro" id="IPR002514">
    <property type="entry name" value="Transposase_8"/>
</dbReference>
<reference evidence="3 4" key="1">
    <citation type="submission" date="2020-05" db="EMBL/GenBank/DDBJ databases">
        <title>Complete closed genome sequence of Defluviicoccus vanus.</title>
        <authorList>
            <person name="Bessarab I."/>
            <person name="Arumugam K."/>
            <person name="Maszenan A.M."/>
            <person name="Seviour R.J."/>
            <person name="Williams R.B."/>
        </authorList>
    </citation>
    <scope>NUCLEOTIDE SEQUENCE [LARGE SCALE GENOMIC DNA]</scope>
    <source>
        <strain evidence="3 4">Ben 114</strain>
    </source>
</reference>
<sequence>MGQKRAIVAAALAPGAVVADVARRADVCPSLIYRWRREIGRPDGFAEVVVAPLADARSDHSRGHGSDERGGVPAVATAEAAHSGIAEGSSVPAIEIEFSGASRVRIPASVPADLAAAVIAALRRR</sequence>
<proteinExistence type="predicted"/>
<protein>
    <submittedName>
        <fullName evidence="3">Transposase</fullName>
    </submittedName>
</protein>
<dbReference type="Proteomes" id="UP000516369">
    <property type="component" value="Chromosome"/>
</dbReference>
<accession>A0A7H1N6F5</accession>
<evidence type="ECO:0000313" key="3">
    <source>
        <dbReference type="EMBL" id="QNT71291.1"/>
    </source>
</evidence>
<dbReference type="KEGG" id="dvn:HQ394_11760"/>
<dbReference type="KEGG" id="dvn:HQ394_04615"/>
<evidence type="ECO:0000256" key="1">
    <source>
        <dbReference type="SAM" id="MobiDB-lite"/>
    </source>
</evidence>
<dbReference type="Pfam" id="PF01527">
    <property type="entry name" value="HTH_Tnp_1"/>
    <property type="match status" value="1"/>
</dbReference>
<evidence type="ECO:0000313" key="4">
    <source>
        <dbReference type="Proteomes" id="UP000516369"/>
    </source>
</evidence>
<name>A0A7H1N6F5_9PROT</name>
<dbReference type="AlphaFoldDB" id="A0A7H1N6F5"/>
<dbReference type="EMBL" id="CP053923">
    <property type="protein sequence ID" value="QNT71129.1"/>
    <property type="molecule type" value="Genomic_DNA"/>
</dbReference>
<dbReference type="GO" id="GO:0003677">
    <property type="term" value="F:DNA binding"/>
    <property type="evidence" value="ECO:0007669"/>
    <property type="project" value="InterPro"/>
</dbReference>